<dbReference type="PANTHER" id="PTHR42976">
    <property type="entry name" value="BIFUNCTIONAL CHITINASE/LYSOZYME-RELATED"/>
    <property type="match status" value="1"/>
</dbReference>
<name>A0ABU9C9J9_9BURK</name>
<keyword evidence="1" id="KW-0732">Signal</keyword>
<comment type="caution">
    <text evidence="2">The sequence shown here is derived from an EMBL/GenBank/DDBJ whole genome shotgun (WGS) entry which is preliminary data.</text>
</comment>
<feature type="chain" id="PRO_5045649054" evidence="1">
    <location>
        <begin position="26"/>
        <end position="348"/>
    </location>
</feature>
<keyword evidence="2" id="KW-0378">Hydrolase</keyword>
<dbReference type="InterPro" id="IPR052750">
    <property type="entry name" value="GH18_Chitinase"/>
</dbReference>
<dbReference type="InterPro" id="IPR017853">
    <property type="entry name" value="GH"/>
</dbReference>
<proteinExistence type="predicted"/>
<dbReference type="RefSeq" id="WP_341400631.1">
    <property type="nucleotide sequence ID" value="NZ_JBBUTI010000015.1"/>
</dbReference>
<evidence type="ECO:0000313" key="3">
    <source>
        <dbReference type="Proteomes" id="UP001379945"/>
    </source>
</evidence>
<accession>A0ABU9C9J9</accession>
<feature type="signal peptide" evidence="1">
    <location>
        <begin position="1"/>
        <end position="25"/>
    </location>
</feature>
<dbReference type="EMBL" id="JBBUTI010000015">
    <property type="protein sequence ID" value="MEK8048321.1"/>
    <property type="molecule type" value="Genomic_DNA"/>
</dbReference>
<dbReference type="PANTHER" id="PTHR42976:SF1">
    <property type="entry name" value="GH18 DOMAIN-CONTAINING PROTEIN-RELATED"/>
    <property type="match status" value="1"/>
</dbReference>
<reference evidence="2 3" key="1">
    <citation type="submission" date="2024-04" db="EMBL/GenBank/DDBJ databases">
        <title>Novel species of the genus Ideonella isolated from streams.</title>
        <authorList>
            <person name="Lu H."/>
        </authorList>
    </citation>
    <scope>NUCLEOTIDE SEQUENCE [LARGE SCALE GENOMIC DNA]</scope>
    <source>
        <strain evidence="2 3">LYT19W</strain>
    </source>
</reference>
<evidence type="ECO:0000256" key="1">
    <source>
        <dbReference type="SAM" id="SignalP"/>
    </source>
</evidence>
<dbReference type="SUPFAM" id="SSF51445">
    <property type="entry name" value="(Trans)glycosidases"/>
    <property type="match status" value="1"/>
</dbReference>
<dbReference type="GO" id="GO:0016787">
    <property type="term" value="F:hydrolase activity"/>
    <property type="evidence" value="ECO:0007669"/>
    <property type="project" value="UniProtKB-KW"/>
</dbReference>
<sequence length="348" mass="36600">MTHFFPNRMALALCLAAALSTLACAQAAPATAAEPTLPYVPYKDVTQGFDATTHVLRSVAGDAQAKPLVAQGLSQLPARTRQVMWAFASGECGQESWGPGMDADRLVAVNAPAFAQAGLRFVVSTGGEAGVFTCGTEAGMARFAARYAHPALAGFDFDIEGRQTPQQIDDLVRLAQQLAQRQPALQISFTVATLAASDGQAGGVNATGAAVMAALKKYRFDQAVVNLMVMNYGPASTANCVLQANSQPARCDMGASGAQAARNLHQRFGWPLSRIALTGMLGRNDVAENVFSIDDARRMQADASRLGLAGLYVWSLDRDAACAHANAPLSPRCHHLQQVPAGAFLALP</sequence>
<organism evidence="2 3">
    <name type="scientific">Ideonella margarita</name>
    <dbReference type="NCBI Taxonomy" id="2984191"/>
    <lineage>
        <taxon>Bacteria</taxon>
        <taxon>Pseudomonadati</taxon>
        <taxon>Pseudomonadota</taxon>
        <taxon>Betaproteobacteria</taxon>
        <taxon>Burkholderiales</taxon>
        <taxon>Sphaerotilaceae</taxon>
        <taxon>Ideonella</taxon>
    </lineage>
</organism>
<dbReference type="Gene3D" id="3.20.20.80">
    <property type="entry name" value="Glycosidases"/>
    <property type="match status" value="1"/>
</dbReference>
<gene>
    <name evidence="2" type="ORF">AACH00_18355</name>
</gene>
<dbReference type="Proteomes" id="UP001379945">
    <property type="component" value="Unassembled WGS sequence"/>
</dbReference>
<protein>
    <submittedName>
        <fullName evidence="2">Glycosyl hydrolase</fullName>
    </submittedName>
</protein>
<evidence type="ECO:0000313" key="2">
    <source>
        <dbReference type="EMBL" id="MEK8048321.1"/>
    </source>
</evidence>
<keyword evidence="3" id="KW-1185">Reference proteome</keyword>